<dbReference type="Gene3D" id="1.20.1560.10">
    <property type="entry name" value="ABC transporter type 1, transmembrane domain"/>
    <property type="match status" value="1"/>
</dbReference>
<evidence type="ECO:0000259" key="15">
    <source>
        <dbReference type="PROSITE" id="PS50893"/>
    </source>
</evidence>
<dbReference type="STRING" id="578462.A0A0L0S063"/>
<evidence type="ECO:0000313" key="18">
    <source>
        <dbReference type="Proteomes" id="UP000054350"/>
    </source>
</evidence>
<keyword evidence="9" id="KW-1278">Translocase</keyword>
<evidence type="ECO:0000256" key="1">
    <source>
        <dbReference type="ARBA" id="ARBA00004127"/>
    </source>
</evidence>
<feature type="transmembrane region" description="Helical" evidence="14">
    <location>
        <begin position="337"/>
        <end position="356"/>
    </location>
</feature>
<keyword evidence="12" id="KW-0576">Peroxisome</keyword>
<dbReference type="SUPFAM" id="SSF90123">
    <property type="entry name" value="ABC transporter transmembrane region"/>
    <property type="match status" value="1"/>
</dbReference>
<feature type="transmembrane region" description="Helical" evidence="14">
    <location>
        <begin position="26"/>
        <end position="43"/>
    </location>
</feature>
<evidence type="ECO:0000256" key="3">
    <source>
        <dbReference type="ARBA" id="ARBA00008575"/>
    </source>
</evidence>
<evidence type="ECO:0000256" key="5">
    <source>
        <dbReference type="ARBA" id="ARBA00022692"/>
    </source>
</evidence>
<dbReference type="GO" id="GO:0015910">
    <property type="term" value="P:long-chain fatty acid import into peroxisome"/>
    <property type="evidence" value="ECO:0007669"/>
    <property type="project" value="TreeGrafter"/>
</dbReference>
<keyword evidence="7" id="KW-0378">Hydrolase</keyword>
<accession>A0A0L0S063</accession>
<keyword evidence="13" id="KW-0175">Coiled coil</keyword>
<dbReference type="PROSITE" id="PS50929">
    <property type="entry name" value="ABC_TM1F"/>
    <property type="match status" value="1"/>
</dbReference>
<evidence type="ECO:0000256" key="8">
    <source>
        <dbReference type="ARBA" id="ARBA00022840"/>
    </source>
</evidence>
<evidence type="ECO:0000256" key="2">
    <source>
        <dbReference type="ARBA" id="ARBA00004275"/>
    </source>
</evidence>
<comment type="subcellular location">
    <subcellularLocation>
        <location evidence="1">Endomembrane system</location>
        <topology evidence="1">Multi-pass membrane protein</topology>
    </subcellularLocation>
    <subcellularLocation>
        <location evidence="2">Peroxisome</location>
    </subcellularLocation>
</comment>
<proteinExistence type="inferred from homology"/>
<dbReference type="Pfam" id="PF00005">
    <property type="entry name" value="ABC_tran"/>
    <property type="match status" value="1"/>
</dbReference>
<dbReference type="EMBL" id="GG745330">
    <property type="protein sequence ID" value="KNE56012.1"/>
    <property type="molecule type" value="Genomic_DNA"/>
</dbReference>
<dbReference type="InterPro" id="IPR036640">
    <property type="entry name" value="ABC1_TM_sf"/>
</dbReference>
<dbReference type="AlphaFoldDB" id="A0A0L0S063"/>
<evidence type="ECO:0000259" key="16">
    <source>
        <dbReference type="PROSITE" id="PS50929"/>
    </source>
</evidence>
<keyword evidence="10 14" id="KW-1133">Transmembrane helix</keyword>
<dbReference type="PANTHER" id="PTHR11384:SF69">
    <property type="entry name" value="PEROXISOMAL LONG-CHAIN FATTY ACID IMPORT PROTEIN 1"/>
    <property type="match status" value="1"/>
</dbReference>
<dbReference type="Gene3D" id="3.40.50.300">
    <property type="entry name" value="P-loop containing nucleotide triphosphate hydrolases"/>
    <property type="match status" value="1"/>
</dbReference>
<evidence type="ECO:0000256" key="13">
    <source>
        <dbReference type="SAM" id="Coils"/>
    </source>
</evidence>
<evidence type="ECO:0000256" key="6">
    <source>
        <dbReference type="ARBA" id="ARBA00022741"/>
    </source>
</evidence>
<dbReference type="GO" id="GO:0042760">
    <property type="term" value="P:very long-chain fatty acid catabolic process"/>
    <property type="evidence" value="ECO:0007669"/>
    <property type="project" value="TreeGrafter"/>
</dbReference>
<comment type="similarity">
    <text evidence="3">Belongs to the ABC transporter superfamily. ABCD family. Peroxisomal fatty acyl CoA transporter (TC 3.A.1.203) subfamily.</text>
</comment>
<evidence type="ECO:0000256" key="14">
    <source>
        <dbReference type="SAM" id="Phobius"/>
    </source>
</evidence>
<keyword evidence="8" id="KW-0067">ATP-binding</keyword>
<dbReference type="InterPro" id="IPR027417">
    <property type="entry name" value="P-loop_NTPase"/>
</dbReference>
<dbReference type="VEuPathDB" id="FungiDB:AMAG_01856"/>
<dbReference type="GO" id="GO:0007031">
    <property type="term" value="P:peroxisome organization"/>
    <property type="evidence" value="ECO:0007669"/>
    <property type="project" value="TreeGrafter"/>
</dbReference>
<feature type="domain" description="ABC transmembrane type-1" evidence="16">
    <location>
        <begin position="109"/>
        <end position="333"/>
    </location>
</feature>
<dbReference type="InterPro" id="IPR003439">
    <property type="entry name" value="ABC_transporter-like_ATP-bd"/>
</dbReference>
<dbReference type="OrthoDB" id="422637at2759"/>
<evidence type="ECO:0000256" key="7">
    <source>
        <dbReference type="ARBA" id="ARBA00022801"/>
    </source>
</evidence>
<feature type="transmembrane region" description="Helical" evidence="14">
    <location>
        <begin position="100"/>
        <end position="123"/>
    </location>
</feature>
<dbReference type="InterPro" id="IPR011527">
    <property type="entry name" value="ABC1_TM_dom"/>
</dbReference>
<dbReference type="CDD" id="cd03223">
    <property type="entry name" value="ABCD_peroxisomal_ALDP"/>
    <property type="match status" value="1"/>
</dbReference>
<name>A0A0L0S063_ALLM3</name>
<dbReference type="Pfam" id="PF06472">
    <property type="entry name" value="ABC_membrane_2"/>
    <property type="match status" value="1"/>
</dbReference>
<evidence type="ECO:0000256" key="9">
    <source>
        <dbReference type="ARBA" id="ARBA00022967"/>
    </source>
</evidence>
<organism evidence="17 18">
    <name type="scientific">Allomyces macrogynus (strain ATCC 38327)</name>
    <name type="common">Allomyces javanicus var. macrogynus</name>
    <dbReference type="NCBI Taxonomy" id="578462"/>
    <lineage>
        <taxon>Eukaryota</taxon>
        <taxon>Fungi</taxon>
        <taxon>Fungi incertae sedis</taxon>
        <taxon>Blastocladiomycota</taxon>
        <taxon>Blastocladiomycetes</taxon>
        <taxon>Blastocladiales</taxon>
        <taxon>Blastocladiaceae</taxon>
        <taxon>Allomyces</taxon>
    </lineage>
</organism>
<dbReference type="GO" id="GO:0012505">
    <property type="term" value="C:endomembrane system"/>
    <property type="evidence" value="ECO:0007669"/>
    <property type="project" value="UniProtKB-SubCell"/>
</dbReference>
<dbReference type="GO" id="GO:0016887">
    <property type="term" value="F:ATP hydrolysis activity"/>
    <property type="evidence" value="ECO:0007669"/>
    <property type="project" value="InterPro"/>
</dbReference>
<dbReference type="SMART" id="SM00382">
    <property type="entry name" value="AAA"/>
    <property type="match status" value="1"/>
</dbReference>
<keyword evidence="6" id="KW-0547">Nucleotide-binding</keyword>
<feature type="transmembrane region" description="Helical" evidence="14">
    <location>
        <begin position="143"/>
        <end position="163"/>
    </location>
</feature>
<feature type="domain" description="ABC transporter" evidence="15">
    <location>
        <begin position="488"/>
        <end position="715"/>
    </location>
</feature>
<dbReference type="GO" id="GO:0005524">
    <property type="term" value="F:ATP binding"/>
    <property type="evidence" value="ECO:0007669"/>
    <property type="project" value="UniProtKB-KW"/>
</dbReference>
<dbReference type="InterPro" id="IPR003593">
    <property type="entry name" value="AAA+_ATPase"/>
</dbReference>
<dbReference type="PANTHER" id="PTHR11384">
    <property type="entry name" value="ATP-BINDING CASSETTE, SUB-FAMILY D MEMBER"/>
    <property type="match status" value="1"/>
</dbReference>
<dbReference type="GO" id="GO:0140359">
    <property type="term" value="F:ABC-type transporter activity"/>
    <property type="evidence" value="ECO:0007669"/>
    <property type="project" value="InterPro"/>
</dbReference>
<reference evidence="18" key="2">
    <citation type="submission" date="2009-11" db="EMBL/GenBank/DDBJ databases">
        <title>The Genome Sequence of Allomyces macrogynus strain ATCC 38327.</title>
        <authorList>
            <consortium name="The Broad Institute Genome Sequencing Platform"/>
            <person name="Russ C."/>
            <person name="Cuomo C."/>
            <person name="Shea T."/>
            <person name="Young S.K."/>
            <person name="Zeng Q."/>
            <person name="Koehrsen M."/>
            <person name="Haas B."/>
            <person name="Borodovsky M."/>
            <person name="Guigo R."/>
            <person name="Alvarado L."/>
            <person name="Berlin A."/>
            <person name="Borenstein D."/>
            <person name="Chen Z."/>
            <person name="Engels R."/>
            <person name="Freedman E."/>
            <person name="Gellesch M."/>
            <person name="Goldberg J."/>
            <person name="Griggs A."/>
            <person name="Gujja S."/>
            <person name="Heiman D."/>
            <person name="Hepburn T."/>
            <person name="Howarth C."/>
            <person name="Jen D."/>
            <person name="Larson L."/>
            <person name="Lewis B."/>
            <person name="Mehta T."/>
            <person name="Park D."/>
            <person name="Pearson M."/>
            <person name="Roberts A."/>
            <person name="Saif S."/>
            <person name="Shenoy N."/>
            <person name="Sisk P."/>
            <person name="Stolte C."/>
            <person name="Sykes S."/>
            <person name="Walk T."/>
            <person name="White J."/>
            <person name="Yandava C."/>
            <person name="Burger G."/>
            <person name="Gray M.W."/>
            <person name="Holland P.W.H."/>
            <person name="King N."/>
            <person name="Lang F.B.F."/>
            <person name="Roger A.J."/>
            <person name="Ruiz-Trillo I."/>
            <person name="Lander E."/>
            <person name="Nusbaum C."/>
        </authorList>
    </citation>
    <scope>NUCLEOTIDE SEQUENCE [LARGE SCALE GENOMIC DNA]</scope>
    <source>
        <strain evidence="18">ATCC 38327</strain>
    </source>
</reference>
<dbReference type="Proteomes" id="UP000054350">
    <property type="component" value="Unassembled WGS sequence"/>
</dbReference>
<evidence type="ECO:0000313" key="17">
    <source>
        <dbReference type="EMBL" id="KNE56012.1"/>
    </source>
</evidence>
<dbReference type="eggNOG" id="KOG0064">
    <property type="taxonomic scope" value="Eukaryota"/>
</dbReference>
<dbReference type="FunFam" id="3.40.50.300:FF:000800">
    <property type="entry name" value="ATP-binding cassette sub-family D member 1"/>
    <property type="match status" value="1"/>
</dbReference>
<reference evidence="17 18" key="1">
    <citation type="submission" date="2009-11" db="EMBL/GenBank/DDBJ databases">
        <title>Annotation of Allomyces macrogynus ATCC 38327.</title>
        <authorList>
            <consortium name="The Broad Institute Genome Sequencing Platform"/>
            <person name="Russ C."/>
            <person name="Cuomo C."/>
            <person name="Burger G."/>
            <person name="Gray M.W."/>
            <person name="Holland P.W.H."/>
            <person name="King N."/>
            <person name="Lang F.B.F."/>
            <person name="Roger A.J."/>
            <person name="Ruiz-Trillo I."/>
            <person name="Young S.K."/>
            <person name="Zeng Q."/>
            <person name="Gargeya S."/>
            <person name="Fitzgerald M."/>
            <person name="Haas B."/>
            <person name="Abouelleil A."/>
            <person name="Alvarado L."/>
            <person name="Arachchi H.M."/>
            <person name="Berlin A."/>
            <person name="Chapman S.B."/>
            <person name="Gearin G."/>
            <person name="Goldberg J."/>
            <person name="Griggs A."/>
            <person name="Gujja S."/>
            <person name="Hansen M."/>
            <person name="Heiman D."/>
            <person name="Howarth C."/>
            <person name="Larimer J."/>
            <person name="Lui A."/>
            <person name="MacDonald P.J.P."/>
            <person name="McCowen C."/>
            <person name="Montmayeur A."/>
            <person name="Murphy C."/>
            <person name="Neiman D."/>
            <person name="Pearson M."/>
            <person name="Priest M."/>
            <person name="Roberts A."/>
            <person name="Saif S."/>
            <person name="Shea T."/>
            <person name="Sisk P."/>
            <person name="Stolte C."/>
            <person name="Sykes S."/>
            <person name="Wortman J."/>
            <person name="Nusbaum C."/>
            <person name="Birren B."/>
        </authorList>
    </citation>
    <scope>NUCLEOTIDE SEQUENCE [LARGE SCALE GENOMIC DNA]</scope>
    <source>
        <strain evidence="17 18">ATCC 38327</strain>
    </source>
</reference>
<evidence type="ECO:0000256" key="4">
    <source>
        <dbReference type="ARBA" id="ARBA00022448"/>
    </source>
</evidence>
<dbReference type="PROSITE" id="PS50893">
    <property type="entry name" value="ABC_TRANSPORTER_2"/>
    <property type="match status" value="1"/>
</dbReference>
<evidence type="ECO:0000256" key="12">
    <source>
        <dbReference type="ARBA" id="ARBA00023140"/>
    </source>
</evidence>
<protein>
    <recommendedName>
        <fullName evidence="19">ABC transporter domain-containing protein</fullName>
    </recommendedName>
</protein>
<evidence type="ECO:0008006" key="19">
    <source>
        <dbReference type="Google" id="ProtNLM"/>
    </source>
</evidence>
<feature type="coiled-coil region" evidence="13">
    <location>
        <begin position="699"/>
        <end position="733"/>
    </location>
</feature>
<sequence>MPGRPHQGAALQSVLMAASRFPVKRTIAVAVLLAVFAQARRILAARHAAKANPAAAAASTAAAAPTARAGKRKQDVDAVFLRRLRRLLKICIPSLHCKEAVLVVLHSTFLVLRTILSVYVAALDGHIVSALVQGKAKAFLKGLLMWMAVAVPATYTNSMLAFLQSKMALAFRTRLTDYVTEKYLSSATFYRLTNLDDRIASPAQLITVDIPKFCTSLTELYSNLAKPILDVVLYNIQLAQSVGGNVLLAGSFVIHVSAQLLRLVTPAFGKMVAEEGRLEGDLRFRHSRLLENAEEIAFYGGEDRERHILESSYLALIRHVNSIFRTRVWFNMVEDWVIKYFWGATGLIICSGPVFLPRTQPPKRRLSDRIAGETLATTGSDNALGSRTQDFVTNRRLLLSSSDAFGRLMYSYKELSELSGHVARVSELLDTLDDVMAGTYRKQLVGSTKAQVAKRGLGASTGASSDAPAMDKATLLASRGQVIEAGHIAFDRVPIVSPNGDVLVAELTFHVHPGMHLLIVGPNGCGKSSMFRILGGLWPVYGGTVHKPPSSEIFYIPQRPYLCAGTLRDQVIYPHTIADMHARGVTDADLAAILDVLQIGHLVGREGGWDAEKEWSTALAGGDKQRIAAARLFYHKPKFAIMDECTSSVSMDIERIMYTHATQLGISMLTVSHRASLWVYHSHILQYDGMGGYVFGPLNAEERLALQEEKQRLEILLQDEAKIKDRLQELRSVRDERRASLASLSAP</sequence>
<keyword evidence="11 14" id="KW-0472">Membrane</keyword>
<keyword evidence="5 14" id="KW-0812">Transmembrane</keyword>
<dbReference type="OMA" id="CHRTSLW"/>
<dbReference type="GO" id="GO:0005324">
    <property type="term" value="F:long-chain fatty acid transmembrane transporter activity"/>
    <property type="evidence" value="ECO:0007669"/>
    <property type="project" value="TreeGrafter"/>
</dbReference>
<keyword evidence="18" id="KW-1185">Reference proteome</keyword>
<dbReference type="SUPFAM" id="SSF52540">
    <property type="entry name" value="P-loop containing nucleoside triphosphate hydrolases"/>
    <property type="match status" value="1"/>
</dbReference>
<dbReference type="GO" id="GO:0006635">
    <property type="term" value="P:fatty acid beta-oxidation"/>
    <property type="evidence" value="ECO:0007669"/>
    <property type="project" value="TreeGrafter"/>
</dbReference>
<keyword evidence="4" id="KW-0813">Transport</keyword>
<dbReference type="GO" id="GO:0005778">
    <property type="term" value="C:peroxisomal membrane"/>
    <property type="evidence" value="ECO:0007669"/>
    <property type="project" value="TreeGrafter"/>
</dbReference>
<gene>
    <name evidence="17" type="ORF">AMAG_01856</name>
</gene>
<evidence type="ECO:0000256" key="10">
    <source>
        <dbReference type="ARBA" id="ARBA00022989"/>
    </source>
</evidence>
<dbReference type="InterPro" id="IPR050835">
    <property type="entry name" value="ABC_transporter_sub-D"/>
</dbReference>
<evidence type="ECO:0000256" key="11">
    <source>
        <dbReference type="ARBA" id="ARBA00023136"/>
    </source>
</evidence>